<reference evidence="2 3" key="1">
    <citation type="journal article" date="2014" name="Genome Announc.">
        <title>Draft genome sequences of the altered schaedler flora, a defined bacterial community from gnotobiotic mice.</title>
        <authorList>
            <person name="Wannemuehler M.J."/>
            <person name="Overstreet A.M."/>
            <person name="Ward D.V."/>
            <person name="Phillips G.J."/>
        </authorList>
    </citation>
    <scope>NUCLEOTIDE SEQUENCE [LARGE SCALE GENOMIC DNA]</scope>
    <source>
        <strain evidence="2 3">ASF492</strain>
    </source>
</reference>
<sequence length="194" mass="21721">MEFSVLDKQTLQCVMSEAEIADYGMDKHAIYQNDARAADFFRRIMKKAQQETGWTRKGNSIAVHAAFLSDESLEITFSLGPDGAEWICQQKDSQSEQTAAQMETAILKAKNLMHVIAFCSKAPAGLRSSLYEYHGVYFLLADVRDYGVRDTAKLFHLADEYMDAICYTNSIVAFIREHGKCVVKDSAVEILGAI</sequence>
<comment type="caution">
    <text evidence="2">The sequence shown here is derived from an EMBL/GenBank/DDBJ whole genome shotgun (WGS) entry which is preliminary data.</text>
</comment>
<name>N2AF32_9FIRM</name>
<dbReference type="HOGENOM" id="CLU_1400650_0_0_9"/>
<dbReference type="PANTHER" id="PTHR39161:SF1">
    <property type="entry name" value="ADAPTER PROTEIN MECA 1"/>
    <property type="match status" value="1"/>
</dbReference>
<dbReference type="Pfam" id="PF05389">
    <property type="entry name" value="MecA"/>
    <property type="match status" value="1"/>
</dbReference>
<dbReference type="STRING" id="1235802.C823_03754"/>
<evidence type="ECO:0000313" key="3">
    <source>
        <dbReference type="Proteomes" id="UP000012589"/>
    </source>
</evidence>
<comment type="similarity">
    <text evidence="1">Belongs to the MecA family.</text>
</comment>
<dbReference type="eggNOG" id="COG4862">
    <property type="taxonomic scope" value="Bacteria"/>
</dbReference>
<protein>
    <submittedName>
        <fullName evidence="2">Uncharacterized protein</fullName>
    </submittedName>
</protein>
<dbReference type="AlphaFoldDB" id="N2AF32"/>
<dbReference type="PATRIC" id="fig|1235802.3.peg.3960"/>
<organism evidence="2 3">
    <name type="scientific">Eubacterium plexicaudatum ASF492</name>
    <dbReference type="NCBI Taxonomy" id="1235802"/>
    <lineage>
        <taxon>Bacteria</taxon>
        <taxon>Bacillati</taxon>
        <taxon>Bacillota</taxon>
        <taxon>Clostridia</taxon>
        <taxon>Eubacteriales</taxon>
        <taxon>Eubacteriaceae</taxon>
        <taxon>Eubacterium</taxon>
    </lineage>
</organism>
<gene>
    <name evidence="2" type="ORF">C823_03754</name>
</gene>
<evidence type="ECO:0000256" key="1">
    <source>
        <dbReference type="ARBA" id="ARBA00005397"/>
    </source>
</evidence>
<dbReference type="InterPro" id="IPR038471">
    <property type="entry name" value="MecA_C_sf"/>
</dbReference>
<accession>N2AF32</accession>
<dbReference type="EMBL" id="AQFT01000114">
    <property type="protein sequence ID" value="EMZ22984.1"/>
    <property type="molecule type" value="Genomic_DNA"/>
</dbReference>
<evidence type="ECO:0000313" key="2">
    <source>
        <dbReference type="EMBL" id="EMZ22984.1"/>
    </source>
</evidence>
<dbReference type="Proteomes" id="UP000012589">
    <property type="component" value="Unassembled WGS sequence"/>
</dbReference>
<dbReference type="PANTHER" id="PTHR39161">
    <property type="entry name" value="ADAPTER PROTEIN MECA"/>
    <property type="match status" value="1"/>
</dbReference>
<keyword evidence="3" id="KW-1185">Reference proteome</keyword>
<dbReference type="OrthoDB" id="2040154at2"/>
<dbReference type="Gene3D" id="3.30.70.1950">
    <property type="match status" value="1"/>
</dbReference>
<proteinExistence type="inferred from homology"/>
<dbReference type="InterPro" id="IPR008681">
    <property type="entry name" value="Neg-reg_MecA"/>
</dbReference>